<comment type="subcellular location">
    <subcellularLocation>
        <location evidence="1">Membrane</location>
        <topology evidence="1">Multi-pass membrane protein</topology>
    </subcellularLocation>
</comment>
<dbReference type="GO" id="GO:0016020">
    <property type="term" value="C:membrane"/>
    <property type="evidence" value="ECO:0007669"/>
    <property type="project" value="UniProtKB-SubCell"/>
</dbReference>
<feature type="transmembrane region" description="Helical" evidence="6">
    <location>
        <begin position="219"/>
        <end position="239"/>
    </location>
</feature>
<evidence type="ECO:0000256" key="2">
    <source>
        <dbReference type="ARBA" id="ARBA00007362"/>
    </source>
</evidence>
<dbReference type="PANTHER" id="PTHR32322:SF2">
    <property type="entry name" value="EAMA DOMAIN-CONTAINING PROTEIN"/>
    <property type="match status" value="1"/>
</dbReference>
<sequence length="294" mass="31437">MARTPQNTPLWLAAAPTLFLLLWSFGFIFLKLGLAYADPFTFLALRYACVVAILIIPCLWLRPPLPATPRVWMHLSIVGLMVQAGYFSFAYLSLKQGVSAGALAIITSQQPLLVGLLAPAIASERVGLIRWGGLLMGVVGAGIVILAKSTVEVASTTGLLFGVLALLCMTGGTLWEKRYGTEEHPITANMIQYSVGLAVAAPLAFLLEPMQVQWTPGLFLSLAYLVVGNSIIAITLLLAMIRRGEASRVSALFCLVPPTTALLAFPILGEGVPMLAWPGMVLAVAGIYLVMRKS</sequence>
<feature type="domain" description="EamA" evidence="7">
    <location>
        <begin position="20"/>
        <end position="145"/>
    </location>
</feature>
<feature type="transmembrane region" description="Helical" evidence="6">
    <location>
        <begin position="100"/>
        <end position="121"/>
    </location>
</feature>
<dbReference type="InterPro" id="IPR037185">
    <property type="entry name" value="EmrE-like"/>
</dbReference>
<proteinExistence type="inferred from homology"/>
<dbReference type="Proteomes" id="UP000554144">
    <property type="component" value="Unassembled WGS sequence"/>
</dbReference>
<feature type="transmembrane region" description="Helical" evidence="6">
    <location>
        <begin position="72"/>
        <end position="94"/>
    </location>
</feature>
<evidence type="ECO:0000256" key="3">
    <source>
        <dbReference type="ARBA" id="ARBA00022692"/>
    </source>
</evidence>
<feature type="transmembrane region" description="Helical" evidence="6">
    <location>
        <begin position="128"/>
        <end position="147"/>
    </location>
</feature>
<feature type="transmembrane region" description="Helical" evidence="6">
    <location>
        <begin position="274"/>
        <end position="291"/>
    </location>
</feature>
<feature type="domain" description="EamA" evidence="7">
    <location>
        <begin position="157"/>
        <end position="291"/>
    </location>
</feature>
<dbReference type="RefSeq" id="WP_130040582.1">
    <property type="nucleotide sequence ID" value="NZ_JACCEV010000006.1"/>
</dbReference>
<dbReference type="AlphaFoldDB" id="A0A853H425"/>
<dbReference type="PANTHER" id="PTHR32322">
    <property type="entry name" value="INNER MEMBRANE TRANSPORTER"/>
    <property type="match status" value="1"/>
</dbReference>
<dbReference type="InterPro" id="IPR050638">
    <property type="entry name" value="AA-Vitamin_Transporters"/>
</dbReference>
<evidence type="ECO:0000313" key="8">
    <source>
        <dbReference type="EMBL" id="NYT86972.1"/>
    </source>
</evidence>
<protein>
    <submittedName>
        <fullName evidence="8">DMT family transporter</fullName>
    </submittedName>
</protein>
<accession>A0A853H425</accession>
<keyword evidence="9" id="KW-1185">Reference proteome</keyword>
<evidence type="ECO:0000256" key="1">
    <source>
        <dbReference type="ARBA" id="ARBA00004141"/>
    </source>
</evidence>
<gene>
    <name evidence="8" type="ORF">H0A62_15325</name>
</gene>
<keyword evidence="3 6" id="KW-0812">Transmembrane</keyword>
<dbReference type="InterPro" id="IPR000620">
    <property type="entry name" value="EamA_dom"/>
</dbReference>
<evidence type="ECO:0000259" key="7">
    <source>
        <dbReference type="Pfam" id="PF00892"/>
    </source>
</evidence>
<dbReference type="EMBL" id="JACCEV010000006">
    <property type="protein sequence ID" value="NYT86972.1"/>
    <property type="molecule type" value="Genomic_DNA"/>
</dbReference>
<evidence type="ECO:0000313" key="9">
    <source>
        <dbReference type="Proteomes" id="UP000554144"/>
    </source>
</evidence>
<feature type="transmembrane region" description="Helical" evidence="6">
    <location>
        <begin position="153"/>
        <end position="175"/>
    </location>
</feature>
<feature type="transmembrane region" description="Helical" evidence="6">
    <location>
        <begin position="40"/>
        <end position="60"/>
    </location>
</feature>
<keyword evidence="4 6" id="KW-1133">Transmembrane helix</keyword>
<dbReference type="OrthoDB" id="9809509at2"/>
<evidence type="ECO:0000256" key="6">
    <source>
        <dbReference type="SAM" id="Phobius"/>
    </source>
</evidence>
<evidence type="ECO:0000256" key="5">
    <source>
        <dbReference type="ARBA" id="ARBA00023136"/>
    </source>
</evidence>
<keyword evidence="5 6" id="KW-0472">Membrane</keyword>
<name>A0A853H425_9BURK</name>
<evidence type="ECO:0000256" key="4">
    <source>
        <dbReference type="ARBA" id="ARBA00022989"/>
    </source>
</evidence>
<feature type="transmembrane region" description="Helical" evidence="6">
    <location>
        <begin position="12"/>
        <end position="34"/>
    </location>
</feature>
<organism evidence="8 9">
    <name type="scientific">Pollutimonas harenae</name>
    <dbReference type="NCBI Taxonomy" id="657015"/>
    <lineage>
        <taxon>Bacteria</taxon>
        <taxon>Pseudomonadati</taxon>
        <taxon>Pseudomonadota</taxon>
        <taxon>Betaproteobacteria</taxon>
        <taxon>Burkholderiales</taxon>
        <taxon>Alcaligenaceae</taxon>
        <taxon>Pollutimonas</taxon>
    </lineage>
</organism>
<comment type="caution">
    <text evidence="8">The sequence shown here is derived from an EMBL/GenBank/DDBJ whole genome shotgun (WGS) entry which is preliminary data.</text>
</comment>
<comment type="similarity">
    <text evidence="2">Belongs to the EamA transporter family.</text>
</comment>
<feature type="transmembrane region" description="Helical" evidence="6">
    <location>
        <begin position="187"/>
        <end position="207"/>
    </location>
</feature>
<reference evidence="8 9" key="1">
    <citation type="submission" date="2020-07" db="EMBL/GenBank/DDBJ databases">
        <title>Taxonomic revisions and descriptions of new bacterial species based on genomic comparisons in the high-G+C-content subgroup of the family Alcaligenaceae.</title>
        <authorList>
            <person name="Szabo A."/>
            <person name="Felfoldi T."/>
        </authorList>
    </citation>
    <scope>NUCLEOTIDE SEQUENCE [LARGE SCALE GENOMIC DNA]</scope>
    <source>
        <strain evidence="8 9">DSM 25667</strain>
    </source>
</reference>
<dbReference type="Pfam" id="PF00892">
    <property type="entry name" value="EamA"/>
    <property type="match status" value="2"/>
</dbReference>
<dbReference type="SUPFAM" id="SSF103481">
    <property type="entry name" value="Multidrug resistance efflux transporter EmrE"/>
    <property type="match status" value="2"/>
</dbReference>